<dbReference type="Proteomes" id="UP000265964">
    <property type="component" value="Unassembled WGS sequence"/>
</dbReference>
<gene>
    <name evidence="1" type="ORF">CKF59_01035</name>
</gene>
<protein>
    <submittedName>
        <fullName evidence="1">Uncharacterized protein</fullName>
    </submittedName>
</protein>
<organism evidence="1 2">
    <name type="scientific">Psittacicella gerlachiana</name>
    <dbReference type="NCBI Taxonomy" id="2028574"/>
    <lineage>
        <taxon>Bacteria</taxon>
        <taxon>Pseudomonadati</taxon>
        <taxon>Pseudomonadota</taxon>
        <taxon>Gammaproteobacteria</taxon>
        <taxon>Pasteurellales</taxon>
        <taxon>Psittacicellaceae</taxon>
        <taxon>Psittacicella</taxon>
    </lineage>
</organism>
<dbReference type="SUPFAM" id="SSF52540">
    <property type="entry name" value="P-loop containing nucleoside triphosphate hydrolases"/>
    <property type="match status" value="1"/>
</dbReference>
<name>A0A3A1YN76_9GAMM</name>
<comment type="caution">
    <text evidence="1">The sequence shown here is derived from an EMBL/GenBank/DDBJ whole genome shotgun (WGS) entry which is preliminary data.</text>
</comment>
<evidence type="ECO:0000313" key="1">
    <source>
        <dbReference type="EMBL" id="RIY38430.1"/>
    </source>
</evidence>
<dbReference type="EMBL" id="NRJF01000025">
    <property type="protein sequence ID" value="RIY38430.1"/>
    <property type="molecule type" value="Genomic_DNA"/>
</dbReference>
<evidence type="ECO:0000313" key="2">
    <source>
        <dbReference type="Proteomes" id="UP000265964"/>
    </source>
</evidence>
<proteinExistence type="predicted"/>
<dbReference type="Gene3D" id="3.40.50.300">
    <property type="entry name" value="P-loop containing nucleotide triphosphate hydrolases"/>
    <property type="match status" value="2"/>
</dbReference>
<reference evidence="1 2" key="1">
    <citation type="submission" date="2017-08" db="EMBL/GenBank/DDBJ databases">
        <title>Reclassification of Bisgaard taxon 37 and 44.</title>
        <authorList>
            <person name="Christensen H."/>
        </authorList>
    </citation>
    <scope>NUCLEOTIDE SEQUENCE [LARGE SCALE GENOMIC DNA]</scope>
    <source>
        <strain evidence="1 2">EEAB3T1</strain>
    </source>
</reference>
<accession>A0A3A1YN76</accession>
<sequence length="1487" mass="173460">MFNLFKYNNFSASLDLLSEMLKNKTQTPTARNLDLRQLEQNFKSKDIIVVTNDLQKQQIERQLQQLPGVQVLPRFINETELVRELVRLFAKKVNQQEILVHKISDSVKNLIADFPQDVPEDKFFNLYNIEIISARSEIILWQTVEYLNEQIRLAPTELTNAFLVDIVNQIKEQINFADQEELVGQLYFVAKNLHELINTLYAKYSQLIIALSELEFNEQKFTQLLAEYITLEQRDNPLLQGQLLVIREIILRTRLFLQEFAKANNIEKNFIYLNTFDMLNLIADSEFSLSSTYQASDFRLFLMDKKIYSPRELLIIQKASRYLGIEVYHFLNITTPLLFDTQSRKVFLNTCNQQKLPQVYHQYLQPNYILSSSNASYNLLSLLGSGLKKLLQAFAFDLDHEYQTYLEHKQTDQATICDANYYLPLQQYRQAELYAEYNFFVDPLNRQTYYPRHIYEDLTQELQKVYQQINQQNKLTPEQITQVFTQLDKNPELLASLTKLQTTLTSGEQPSLLQQLQKSFLEYTDFAEANYQSLETNNLNQQPSGFLHLRGDDSFTIVQTNSRRRELEYAIDFVQQQLALSQEELSLNDFLILAPNIEIYRDLIEQVIDKENFFSYQIEGYNQNQEELKSFYNFIFTLNANYLDLKTFKKWLTFKGVKDFYQLNEEDLEFYPNLFGLHQVTNELGYNYSKEYQAQTLNHILPIHNQVQSQAQTTSIKNELNPEIPVLNYNSWQHVFFRANLNNSFSHGEDLSLFLSTDLPFAQSSQKYASLSKFNCLITDLALTANFINQKHNFEQWLEFLNNLRIQFFKHQEELSENFKQTLQKIAKDLKLTHSSCKKVDKFVVHNQLVENKVSINPYLSRNRLTFASLSNASGTSYKYVICLGLDKNFPTQPKENPLSIVSKLKLIDNNPSIYQTNQHFILELINNTQKKLVLTYAGGEEQPCASILSDIKEFIQKQLYLPQEFFAPSQNNQLLKEKILEIFYSSANSPSFIVDLALGSFDVVNYGQAQLDLASNFKEKEINELVVSSSRPSFNQHWLPPTNEPIEKQEFGNLSQTLQSFKQIFSLPKQEALTYVQSPENFNTASFINVSIRKLADFIKVSANYGKNKESRDMRIDKEQKIVEYQYQLESQTTYGLTFTDNISSYFSKKIIEETIQGKEPTEILSQDILNGGKIKTSLIHNKQINLLDYQNFKLAIKEGQGIYPSDYYINGELFEEVPQFKGEEKHEYLYFKLNPEFCENYVNYFLEHNLTLGNSQLLFQELAKLRQSGNFEQVYLRIPISYSLQGKKLLHNRFFDKDFLTAATVKLNANFAKITFYLEDYFKLFAAMSKDQVNKLVVYSFISQNAINTTLEAIQAKCKKLEAMSEKLEVTKQVKVLSSEIDLEPLQQQIQEELGKGLSQMLMHYLLGKDLLLPLYSGDKKKSFLTELFTNRYVNFDKQEIQKEIDEFFAEFSLDYLTQGLDKSKTNPLSQIFSDLDKALAIKTK</sequence>
<dbReference type="InterPro" id="IPR027417">
    <property type="entry name" value="P-loop_NTPase"/>
</dbReference>
<dbReference type="OrthoDB" id="9762834at2"/>
<keyword evidence="2" id="KW-1185">Reference proteome</keyword>